<dbReference type="GO" id="GO:0006355">
    <property type="term" value="P:regulation of DNA-templated transcription"/>
    <property type="evidence" value="ECO:0007669"/>
    <property type="project" value="InterPro"/>
</dbReference>
<feature type="domain" description="Response regulatory" evidence="9">
    <location>
        <begin position="4"/>
        <end position="117"/>
    </location>
</feature>
<evidence type="ECO:0000256" key="1">
    <source>
        <dbReference type="ARBA" id="ARBA00004496"/>
    </source>
</evidence>
<dbReference type="Gene3D" id="6.10.250.690">
    <property type="match status" value="1"/>
</dbReference>
<evidence type="ECO:0000256" key="6">
    <source>
        <dbReference type="ARBA" id="ARBA00023163"/>
    </source>
</evidence>
<sequence>MSLKVLIIEDEPMIIDVLTGYLLQAGYDVLSETNGRDGLELFYREQPNFVLLDLMLPDLSGEEICESIRRVSNVPILILSAKSAEEEKIRGLRLGADDYVTKPFSPREVLVRMQAVLRRTGVEQKEQTPLSFNEKTLIIDDRQKLVKVRGREIHLTRIEYVLLYLMASHPGQVFHRTSLLEAVQADQFFEGYERSIDVHIKNLRKKIEADPHHPRLIVTVFGMGYKFGGEKDVSYTSG</sequence>
<evidence type="ECO:0000313" key="11">
    <source>
        <dbReference type="EMBL" id="TVP81989.1"/>
    </source>
</evidence>
<dbReference type="GO" id="GO:0005829">
    <property type="term" value="C:cytosol"/>
    <property type="evidence" value="ECO:0007669"/>
    <property type="project" value="TreeGrafter"/>
</dbReference>
<dbReference type="PROSITE" id="PS50110">
    <property type="entry name" value="RESPONSE_REGULATORY"/>
    <property type="match status" value="1"/>
</dbReference>
<name>A0A651E1V2_9BACI</name>
<dbReference type="CDD" id="cd00383">
    <property type="entry name" value="trans_reg_C"/>
    <property type="match status" value="1"/>
</dbReference>
<dbReference type="PANTHER" id="PTHR48111">
    <property type="entry name" value="REGULATOR OF RPOS"/>
    <property type="match status" value="1"/>
</dbReference>
<dbReference type="PROSITE" id="PS51755">
    <property type="entry name" value="OMPR_PHOB"/>
    <property type="match status" value="1"/>
</dbReference>
<dbReference type="Gene3D" id="1.10.10.10">
    <property type="entry name" value="Winged helix-like DNA-binding domain superfamily/Winged helix DNA-binding domain"/>
    <property type="match status" value="1"/>
</dbReference>
<dbReference type="Pfam" id="PF00486">
    <property type="entry name" value="Trans_reg_C"/>
    <property type="match status" value="1"/>
</dbReference>
<evidence type="ECO:0000256" key="5">
    <source>
        <dbReference type="ARBA" id="ARBA00023125"/>
    </source>
</evidence>
<comment type="caution">
    <text evidence="11">The sequence shown here is derived from an EMBL/GenBank/DDBJ whole genome shotgun (WGS) entry which is preliminary data.</text>
</comment>
<dbReference type="InterPro" id="IPR001789">
    <property type="entry name" value="Sig_transdc_resp-reg_receiver"/>
</dbReference>
<evidence type="ECO:0000259" key="9">
    <source>
        <dbReference type="PROSITE" id="PS50110"/>
    </source>
</evidence>
<feature type="modified residue" description="4-aspartylphosphate" evidence="7">
    <location>
        <position position="53"/>
    </location>
</feature>
<evidence type="ECO:0000256" key="2">
    <source>
        <dbReference type="ARBA" id="ARBA00022553"/>
    </source>
</evidence>
<evidence type="ECO:0000259" key="10">
    <source>
        <dbReference type="PROSITE" id="PS51755"/>
    </source>
</evidence>
<gene>
    <name evidence="11" type="ORF">EA344_12225</name>
</gene>
<protein>
    <submittedName>
        <fullName evidence="11">DNA-binding response regulator</fullName>
    </submittedName>
</protein>
<dbReference type="InterPro" id="IPR011006">
    <property type="entry name" value="CheY-like_superfamily"/>
</dbReference>
<keyword evidence="2 7" id="KW-0597">Phosphoprotein</keyword>
<dbReference type="AlphaFoldDB" id="A0A651E1V2"/>
<comment type="subcellular location">
    <subcellularLocation>
        <location evidence="1">Cytoplasm</location>
    </subcellularLocation>
</comment>
<dbReference type="SMART" id="SM00448">
    <property type="entry name" value="REC"/>
    <property type="match status" value="1"/>
</dbReference>
<evidence type="ECO:0000256" key="4">
    <source>
        <dbReference type="ARBA" id="ARBA00023015"/>
    </source>
</evidence>
<dbReference type="InterPro" id="IPR016032">
    <property type="entry name" value="Sig_transdc_resp-reg_C-effctor"/>
</dbReference>
<dbReference type="PANTHER" id="PTHR48111:SF73">
    <property type="entry name" value="ALKALINE PHOSPHATASE SYNTHESIS TRANSCRIPTIONAL REGULATORY PROTEIN PHOP"/>
    <property type="match status" value="1"/>
</dbReference>
<dbReference type="GO" id="GO:0032993">
    <property type="term" value="C:protein-DNA complex"/>
    <property type="evidence" value="ECO:0007669"/>
    <property type="project" value="TreeGrafter"/>
</dbReference>
<keyword evidence="3" id="KW-0902">Two-component regulatory system</keyword>
<dbReference type="GO" id="GO:0000156">
    <property type="term" value="F:phosphorelay response regulator activity"/>
    <property type="evidence" value="ECO:0007669"/>
    <property type="project" value="TreeGrafter"/>
</dbReference>
<organism evidence="11">
    <name type="scientific">Alkalicoccus sp</name>
    <dbReference type="NCBI Taxonomy" id="2005376"/>
    <lineage>
        <taxon>Bacteria</taxon>
        <taxon>Bacillati</taxon>
        <taxon>Bacillota</taxon>
        <taxon>Bacilli</taxon>
        <taxon>Bacillales</taxon>
        <taxon>Bacillaceae</taxon>
        <taxon>Alkalicoccus</taxon>
    </lineage>
</organism>
<feature type="DNA-binding region" description="OmpR/PhoB-type" evidence="8">
    <location>
        <begin position="127"/>
        <end position="229"/>
    </location>
</feature>
<dbReference type="CDD" id="cd17574">
    <property type="entry name" value="REC_OmpR"/>
    <property type="match status" value="1"/>
</dbReference>
<keyword evidence="6" id="KW-0804">Transcription</keyword>
<dbReference type="InterPro" id="IPR036388">
    <property type="entry name" value="WH-like_DNA-bd_sf"/>
</dbReference>
<accession>A0A651E1V2</accession>
<keyword evidence="5 8" id="KW-0238">DNA-binding</keyword>
<reference evidence="11" key="1">
    <citation type="submission" date="2018-10" db="EMBL/GenBank/DDBJ databases">
        <title>Metagenomes of soda lake microbial mats from the interior of British Columbia, Canada.</title>
        <authorList>
            <person name="Zorz J.K."/>
            <person name="Sharp C."/>
            <person name="Kleiner M."/>
            <person name="Dong X."/>
            <person name="Strous M."/>
        </authorList>
    </citation>
    <scope>NUCLEOTIDE SEQUENCE</scope>
    <source>
        <strain evidence="11">LCM1.Bin51</strain>
    </source>
</reference>
<dbReference type="FunFam" id="1.10.10.10:FF:000018">
    <property type="entry name" value="DNA-binding response regulator ResD"/>
    <property type="match status" value="1"/>
</dbReference>
<proteinExistence type="predicted"/>
<dbReference type="InterPro" id="IPR001867">
    <property type="entry name" value="OmpR/PhoB-type_DNA-bd"/>
</dbReference>
<keyword evidence="4" id="KW-0805">Transcription regulation</keyword>
<dbReference type="GO" id="GO:0000976">
    <property type="term" value="F:transcription cis-regulatory region binding"/>
    <property type="evidence" value="ECO:0007669"/>
    <property type="project" value="TreeGrafter"/>
</dbReference>
<dbReference type="Pfam" id="PF00072">
    <property type="entry name" value="Response_reg"/>
    <property type="match status" value="1"/>
</dbReference>
<dbReference type="SMART" id="SM00862">
    <property type="entry name" value="Trans_reg_C"/>
    <property type="match status" value="1"/>
</dbReference>
<dbReference type="SUPFAM" id="SSF46894">
    <property type="entry name" value="C-terminal effector domain of the bipartite response regulators"/>
    <property type="match status" value="1"/>
</dbReference>
<feature type="domain" description="OmpR/PhoB-type" evidence="10">
    <location>
        <begin position="127"/>
        <end position="229"/>
    </location>
</feature>
<dbReference type="EMBL" id="REBZ01000179">
    <property type="protein sequence ID" value="TVP81989.1"/>
    <property type="molecule type" value="Genomic_DNA"/>
</dbReference>
<dbReference type="SUPFAM" id="SSF52172">
    <property type="entry name" value="CheY-like"/>
    <property type="match status" value="1"/>
</dbReference>
<evidence type="ECO:0000256" key="8">
    <source>
        <dbReference type="PROSITE-ProRule" id="PRU01091"/>
    </source>
</evidence>
<dbReference type="InterPro" id="IPR039420">
    <property type="entry name" value="WalR-like"/>
</dbReference>
<evidence type="ECO:0000256" key="7">
    <source>
        <dbReference type="PROSITE-ProRule" id="PRU00169"/>
    </source>
</evidence>
<dbReference type="Gene3D" id="3.40.50.2300">
    <property type="match status" value="1"/>
</dbReference>
<evidence type="ECO:0000256" key="3">
    <source>
        <dbReference type="ARBA" id="ARBA00023012"/>
    </source>
</evidence>